<evidence type="ECO:0000256" key="5">
    <source>
        <dbReference type="ARBA" id="ARBA00023004"/>
    </source>
</evidence>
<keyword evidence="5" id="KW-0408">Iron</keyword>
<gene>
    <name evidence="9" type="ORF">SZN_02222</name>
</gene>
<evidence type="ECO:0000259" key="8">
    <source>
        <dbReference type="Pfam" id="PF06902"/>
    </source>
</evidence>
<dbReference type="GO" id="GO:0051538">
    <property type="term" value="F:3 iron, 4 sulfur cluster binding"/>
    <property type="evidence" value="ECO:0007669"/>
    <property type="project" value="UniProtKB-KW"/>
</dbReference>
<keyword evidence="10" id="KW-1185">Reference proteome</keyword>
<dbReference type="PANTHER" id="PTHR36923:SF3">
    <property type="entry name" value="FERREDOXIN"/>
    <property type="match status" value="1"/>
</dbReference>
<dbReference type="InterPro" id="IPR051269">
    <property type="entry name" value="Fe-S_cluster_ET"/>
</dbReference>
<keyword evidence="7" id="KW-0003">3Fe-4S</keyword>
<evidence type="ECO:0000256" key="6">
    <source>
        <dbReference type="ARBA" id="ARBA00023014"/>
    </source>
</evidence>
<dbReference type="InterPro" id="IPR010693">
    <property type="entry name" value="Divergent_4Fe-4S_mono-cluster"/>
</dbReference>
<dbReference type="PANTHER" id="PTHR36923">
    <property type="entry name" value="FERREDOXIN"/>
    <property type="match status" value="1"/>
</dbReference>
<dbReference type="GO" id="GO:0046872">
    <property type="term" value="F:metal ion binding"/>
    <property type="evidence" value="ECO:0007669"/>
    <property type="project" value="UniProtKB-KW"/>
</dbReference>
<evidence type="ECO:0000256" key="1">
    <source>
        <dbReference type="ARBA" id="ARBA00001927"/>
    </source>
</evidence>
<evidence type="ECO:0000313" key="10">
    <source>
        <dbReference type="Proteomes" id="UP000004217"/>
    </source>
</evidence>
<keyword evidence="4" id="KW-0249">Electron transport</keyword>
<dbReference type="EMBL" id="AGBF01000003">
    <property type="protein sequence ID" value="EGX61514.1"/>
    <property type="molecule type" value="Genomic_DNA"/>
</dbReference>
<evidence type="ECO:0000256" key="7">
    <source>
        <dbReference type="ARBA" id="ARBA00023291"/>
    </source>
</evidence>
<comment type="caution">
    <text evidence="9">The sequence shown here is derived from an EMBL/GenBank/DDBJ whole genome shotgun (WGS) entry which is preliminary data.</text>
</comment>
<dbReference type="OrthoDB" id="9803319at2"/>
<dbReference type="SUPFAM" id="SSF54862">
    <property type="entry name" value="4Fe-4S ferredoxins"/>
    <property type="match status" value="1"/>
</dbReference>
<proteinExistence type="predicted"/>
<keyword evidence="3" id="KW-0479">Metal-binding</keyword>
<organism evidence="9 10">
    <name type="scientific">Streptomyces zinciresistens K42</name>
    <dbReference type="NCBI Taxonomy" id="700597"/>
    <lineage>
        <taxon>Bacteria</taxon>
        <taxon>Bacillati</taxon>
        <taxon>Actinomycetota</taxon>
        <taxon>Actinomycetes</taxon>
        <taxon>Kitasatosporales</taxon>
        <taxon>Streptomycetaceae</taxon>
        <taxon>Streptomyces</taxon>
    </lineage>
</organism>
<feature type="domain" description="Divergent 4Fe-4S mono-cluster" evidence="8">
    <location>
        <begin position="1"/>
        <end position="63"/>
    </location>
</feature>
<name>G2G4P1_9ACTN</name>
<evidence type="ECO:0000256" key="4">
    <source>
        <dbReference type="ARBA" id="ARBA00022982"/>
    </source>
</evidence>
<dbReference type="AlphaFoldDB" id="G2G4P1"/>
<accession>G2G4P1</accession>
<dbReference type="Pfam" id="PF06902">
    <property type="entry name" value="Fer4_19"/>
    <property type="match status" value="1"/>
</dbReference>
<sequence>MRITANREVCCSAGQCTLIAPDLFDQSDEDGSVVLLDAQPGAGRLDVLREIVSRCPSGAIRLEEDPGA</sequence>
<dbReference type="RefSeq" id="WP_007491075.1">
    <property type="nucleotide sequence ID" value="NZ_AGBF01000003.1"/>
</dbReference>
<dbReference type="Gene3D" id="3.30.70.20">
    <property type="match status" value="1"/>
</dbReference>
<keyword evidence="6" id="KW-0411">Iron-sulfur</keyword>
<comment type="cofactor">
    <cofactor evidence="1">
        <name>[3Fe-4S] cluster</name>
        <dbReference type="ChEBI" id="CHEBI:21137"/>
    </cofactor>
</comment>
<protein>
    <submittedName>
        <fullName evidence="9">Ferredoxin</fullName>
    </submittedName>
</protein>
<dbReference type="PATRIC" id="fig|700597.3.peg.427"/>
<evidence type="ECO:0000256" key="2">
    <source>
        <dbReference type="ARBA" id="ARBA00022448"/>
    </source>
</evidence>
<dbReference type="Proteomes" id="UP000004217">
    <property type="component" value="Unassembled WGS sequence"/>
</dbReference>
<evidence type="ECO:0000313" key="9">
    <source>
        <dbReference type="EMBL" id="EGX61514.1"/>
    </source>
</evidence>
<reference evidence="9 10" key="1">
    <citation type="submission" date="2011-08" db="EMBL/GenBank/DDBJ databases">
        <authorList>
            <person name="Lin Y."/>
            <person name="Hao X."/>
            <person name="Johnstone L."/>
            <person name="Miller S.J."/>
            <person name="Wei G."/>
            <person name="Rensing C."/>
        </authorList>
    </citation>
    <scope>NUCLEOTIDE SEQUENCE [LARGE SCALE GENOMIC DNA]</scope>
    <source>
        <strain evidence="9 10">K42</strain>
    </source>
</reference>
<keyword evidence="2" id="KW-0813">Transport</keyword>
<evidence type="ECO:0000256" key="3">
    <source>
        <dbReference type="ARBA" id="ARBA00022723"/>
    </source>
</evidence>